<dbReference type="NCBIfam" id="TIGR04131">
    <property type="entry name" value="Bac_Flav_CTERM"/>
    <property type="match status" value="1"/>
</dbReference>
<dbReference type="Pfam" id="PF13585">
    <property type="entry name" value="CHU_C"/>
    <property type="match status" value="1"/>
</dbReference>
<dbReference type="SUPFAM" id="SSF49478">
    <property type="entry name" value="Cna protein B-type domain"/>
    <property type="match status" value="1"/>
</dbReference>
<dbReference type="InterPro" id="IPR051417">
    <property type="entry name" value="SDr/BOS_complex"/>
</dbReference>
<dbReference type="Pfam" id="PF17210">
    <property type="entry name" value="SdrD_B"/>
    <property type="match status" value="6"/>
</dbReference>
<feature type="domain" description="SD-repeat containing protein B" evidence="6">
    <location>
        <begin position="2"/>
        <end position="90"/>
    </location>
</feature>
<feature type="region of interest" description="Disordered" evidence="4">
    <location>
        <begin position="2743"/>
        <end position="2763"/>
    </location>
</feature>
<dbReference type="InterPro" id="IPR044023">
    <property type="entry name" value="Ig_7"/>
</dbReference>
<dbReference type="Pfam" id="PF01345">
    <property type="entry name" value="DUF11"/>
    <property type="match status" value="2"/>
</dbReference>
<feature type="region of interest" description="Disordered" evidence="4">
    <location>
        <begin position="161"/>
        <end position="196"/>
    </location>
</feature>
<evidence type="ECO:0000256" key="3">
    <source>
        <dbReference type="ARBA" id="ARBA00022729"/>
    </source>
</evidence>
<dbReference type="PANTHER" id="PTHR23303:SF15">
    <property type="entry name" value="COLOSSIN-A"/>
    <property type="match status" value="1"/>
</dbReference>
<feature type="domain" description="SD-repeat containing protein B" evidence="6">
    <location>
        <begin position="94"/>
        <end position="207"/>
    </location>
</feature>
<feature type="compositionally biased region" description="Polar residues" evidence="4">
    <location>
        <begin position="399"/>
        <end position="410"/>
    </location>
</feature>
<feature type="domain" description="SD-repeat containing protein B" evidence="6">
    <location>
        <begin position="573"/>
        <end position="691"/>
    </location>
</feature>
<feature type="domain" description="DUF11" evidence="5">
    <location>
        <begin position="2489"/>
        <end position="2604"/>
    </location>
</feature>
<organism evidence="8 9">
    <name type="scientific">Fibrella forsythiae</name>
    <dbReference type="NCBI Taxonomy" id="2817061"/>
    <lineage>
        <taxon>Bacteria</taxon>
        <taxon>Pseudomonadati</taxon>
        <taxon>Bacteroidota</taxon>
        <taxon>Cytophagia</taxon>
        <taxon>Cytophagales</taxon>
        <taxon>Spirosomataceae</taxon>
        <taxon>Fibrella</taxon>
    </lineage>
</organism>
<evidence type="ECO:0000256" key="2">
    <source>
        <dbReference type="ARBA" id="ARBA00022525"/>
    </source>
</evidence>
<dbReference type="NCBIfam" id="TIGR01451">
    <property type="entry name" value="B_ant_repeat"/>
    <property type="match status" value="2"/>
</dbReference>
<evidence type="ECO:0000313" key="8">
    <source>
        <dbReference type="EMBL" id="MBO0952288.1"/>
    </source>
</evidence>
<feature type="domain" description="DUF11" evidence="5">
    <location>
        <begin position="1054"/>
        <end position="1166"/>
    </location>
</feature>
<name>A0ABS3JS53_9BACT</name>
<feature type="domain" description="SD-repeat containing protein B" evidence="6">
    <location>
        <begin position="213"/>
        <end position="323"/>
    </location>
</feature>
<dbReference type="PANTHER" id="PTHR23303">
    <property type="entry name" value="CARBOXYPEPTIDASE REGULATORY REGION-CONTAINING"/>
    <property type="match status" value="1"/>
</dbReference>
<dbReference type="InterPro" id="IPR033764">
    <property type="entry name" value="Sdr_B"/>
</dbReference>
<dbReference type="Pfam" id="PF19081">
    <property type="entry name" value="Ig_7"/>
    <property type="match status" value="1"/>
</dbReference>
<evidence type="ECO:0000259" key="7">
    <source>
        <dbReference type="Pfam" id="PF19081"/>
    </source>
</evidence>
<comment type="caution">
    <text evidence="8">The sequence shown here is derived from an EMBL/GenBank/DDBJ whole genome shotgun (WGS) entry which is preliminary data.</text>
</comment>
<dbReference type="Gene3D" id="2.60.40.10">
    <property type="entry name" value="Immunoglobulins"/>
    <property type="match status" value="8"/>
</dbReference>
<comment type="subcellular location">
    <subcellularLocation>
        <location evidence="1">Secreted</location>
    </subcellularLocation>
</comment>
<evidence type="ECO:0000256" key="4">
    <source>
        <dbReference type="SAM" id="MobiDB-lite"/>
    </source>
</evidence>
<keyword evidence="9" id="KW-1185">Reference proteome</keyword>
<feature type="non-terminal residue" evidence="8">
    <location>
        <position position="1"/>
    </location>
</feature>
<dbReference type="EMBL" id="JAFMYW010000011">
    <property type="protein sequence ID" value="MBO0952288.1"/>
    <property type="molecule type" value="Genomic_DNA"/>
</dbReference>
<evidence type="ECO:0000259" key="6">
    <source>
        <dbReference type="Pfam" id="PF17210"/>
    </source>
</evidence>
<dbReference type="Proteomes" id="UP000664628">
    <property type="component" value="Unassembled WGS sequence"/>
</dbReference>
<accession>A0ABS3JS53</accession>
<feature type="compositionally biased region" description="Low complexity" evidence="4">
    <location>
        <begin position="161"/>
        <end position="174"/>
    </location>
</feature>
<sequence>PGVLVTLYQNGSAVATTTTDVSGGYSFTGLASGPQNIYQVGFATPSGFVTTAANVGNNDAIDSDVQMVTGRTGTYTLVAGEFNPTVDAGYYKPASLGDYVFNDKDRNGVQSPGDTPIPGVVVVLYQNGSPVATTTTDVNGLYSFTGLTPGSSNSYSVGFTTPSGFTPTTPQSGTDTSKDSDVNPITGRSQSVTLSSGEYNPTIDGGFIQPTAGLGDYVFEDKNANGVQDAGDVPIPGVLVTLYTSGSAIRTTTTDANGLYSFTSLTPGTPYVVGFGQPAGFLPTLANVGTNDALDSDASVATGLTGVYSLTADEFNPTVDAGFYKPASLGNYVFADVNRNGIQDAGDSPIPGVIVTLYQNGSVIATTTTDAIGLYSFTGLTPGTSNSYSVGFTTPDGYTPTTPRSGTNVADDSDVDPLTGRSQSITLASGENNPTVDGGFIRNLGAIGDYVWFDYNSDGQQGSTVLEPGVAGVTVQLFAASNTTVPLATTTTDGTGKYLFDKLPSGQYVVKFTAPTGSVFTTQNKAGVSPEFDSNAGVVDGLTSIITIDVTQPLSSTARVNLTIDAGIVPYGSIGNYVWRDTNNDGIQNDGNTGIAGITVELFGANNLSVPLAETVTDGTGYYLFDNLIAGNYKVKFTLPTGETFTLTEQGGDRAVDSDPGADGFSKVIAINTALPLGNVGRNNMTIDAGVATKCATPLILVAGTTNMSLCVGGSTSVSAIAVGSSKVNWYLDATAQVLAFTTVSGQPYEVAPTTNLTYYVQAETADGCKSEIKPVVIIVNARPNTPSCLKEVTICKDKMFDLTTVKLNNVPLPGSTLEWHTGISETSPLVTNLTAVGAGEYYLFERSRYGCYSYPAVLTVNAIDCSCQSVAMVSTSLTSGSVCEGDKITLVAQIGGSATGVTWMPSNSATAGTLTGATSLTAMYTPSAADIAAGQVAFTVQTNDPDGNGVCTPAYSTVLVVINKRPDAPLGVACDDEILCRGTSTKLFGFTTGAKINWYANGTFIGSSASGKALVVTPMQSTTYTAIAESAAGCVSVPSEAVIVTVKATCLADLAVVKTVMTAGPYKVGNVISYGITVTNNGPINATAVTVSEMLPAGLEYVSATPAGEYNAATGVWTIGSLLNGSNRSLIIQAKVKGTGSIVNRVVVTGGNDDPSKPEDNTSTVGITVDDCNTPAPTIACAITALCGHDPAESTILTARDCAGTVKWSNGMTGNRIEVFPTVTTTYTASCVVGTCTSTQSNPITVTVTDVQAPTILASADKVCAGGVVSLTAVGCTNGQVYWSDNMTGTVISLTVTAETTITAQCRLNNCYSPSTAKVIKVGNDLPKPTVVCSTTEVCPGETVTLTAQNCVGTPVWSTGEKTASIIVTPTVGNNSYSLQCVDGTCLSPRSDDYTIKVTPAAVPTVVASAASVCTGGVVSLTATGCTGNVTWSNNMTGSVISVTVTSTSSFYAYCKVRDCISNPSQSVTIQVGKPSAPTIRAIPNTAICSGESVTLTVAEGCANGTVKWMPGNLTGSSIVVVPTINTDYTATCVTDNCESAPSNAVKVIVKTAGTAPTVASSAPSVCNGGSVTLTAGNCTNGQVIWSNGMTGSSIVVTPTADANTYSASCKQADKCGSPQSRVITINVTTPPAPTVICSTSVICPGESVDLTIQNCSGTAMWSTGAADNGKTVITVSPTSTTSYSVKCSDQSCMSAPSSLYTITVVPVPVPDVTASSTIISEGESVTLSVSNCPGTVTWNTNQTGSSIVVSPTAAVSYYTATCRFRSCTSDPSITITVRKRGPENCLAKAGTLVPTISEVCASTMTTVALSATDNGGRVVPAGFSVRYVLTKGTDLVIQQTGDTPSFTVPATEAAIYTIHTLVYNPATLDLSTVVLGTTKASDVLTKIQTNQICADLDVTGARTKVKYVPAPVIIGVGNIYRCYGEVVSLTATGCDNGQITWGGGASGKVFTFTVLHDNWFSAVCTVDGCSSAPSQMVDHYLVQLKVPTIGCDKPTVCAGDPATLTAQGCENAGYLWSTGETTSSIVVTPGESTTYAVKCTLNGCQSDWSPACKLTVGQPGTPVVKVNGSTSNVTTCFGSPVTLTASGCPAGAFAIWSNNQVGSSITVNPATTATYTAQCCTSNNCKSKVSNAIVITVLPKVPQPKTTDLTNTCPILAVNLASAVGPVQTTGGTLEYYSSSTLEPATKLTNTNVTASGTYYVVEKTTGGCYSLPAPIQVNITACGDQIPCGDNPVTADAGVDAAVCAAKTYKLNGKATGNNLTTQWTTSGTGTFDNAFSGQALYTPSATDVQAGQVTLTFSAKTNNTACGVKSDALVLTLNGPKEQPTVSVIGATQLCYGDSVKLQAPAGFTYLWSNKATTQSITVKEGGAYSVQVFDQNGCSSVPSSSVAISVAAPVAAPLVVNLRNACPATTVSLSTALGGNTTAGSTYEYRMGESASSALVMNPGVAGDGIYYIFERTANQCVSLPAKVVVKVVDCTQDAGKSADVSIAKLVSNPAAKVGESIKYTLKVTNNGPGVAYNVDVRDVLPLGLNLVIANSPVSYTVSNGAISKRFDSLAVGATDSVVFMARLTKKGSVVNTASITYSDVVDPAANNNTSSVTVTDNSPFKAGLIGLAKEVMGTPTFTNDSTLAVDYRFTVTNFGDEDLTTVGVTDDLEAVFGTGNVLSAQLAVTDGSSKLAIDPAYTGVGAHVQMLAASSTLVAGQTSTFVLSATVHLNKADTAARTYANLATATAMNSTSQVSDVSVEGNDADLDKDGDPTNDSGATLITIPATPKPQAKQIGVAMSVASVVKQADDSYNVTYKVYVKNFGTVALTNVSLLDTIAHAFASPATYSIVSGLVANAGSELIVSSDFDGNATPYYFNSHLSRLAAGKADTLTYTVNVKPNGANGPFYSQVYASAKPEGTTLTVTDKSNTGSTINPDEDSKTAVRFDLPSALMGVAKAVGTPVRVSNTVWDVPYSIKVCNLGSVDLKQVQVVDDLSKAFGHGAQVTSVTVTADAGLKVNAGYTGVGLLTNMLDTTASTLPAKAIRYIQLIARVNVSQATSLSFTNIALGSAKGGTVAVADTSNAGSNVDPDNDLDPRNNNDGTGVVLNSLPGTPHIGVAMMVRDTARQANGSYNVTYRVVVKNYGTVALKNVTLSDSLSKVFNQQVGASFSVLGTPIASAGSKLKVNPGFNGNTDPALVTGDSTSQLAVGAIDTLLVRINVVTNGQTGTFFNSVYAAAKAGLESVSDVSTNGMNPDLNGNNNPTDLNESEATPLNLPLNLQTVFIPEGFSPNGDGINDTFVITGTLGVTVSLEIFNRWGHRVYYSEDYKNDWDGKPNTGTQVGNTSNGLPDGTYFYVVKLSDGREYVRYMTINR</sequence>
<feature type="domain" description="Ig-like" evidence="7">
    <location>
        <begin position="706"/>
        <end position="781"/>
    </location>
</feature>
<proteinExistence type="predicted"/>
<gene>
    <name evidence="8" type="ORF">J2I46_27140</name>
</gene>
<dbReference type="SUPFAM" id="SSF117074">
    <property type="entry name" value="Hypothetical protein PA1324"/>
    <property type="match status" value="5"/>
</dbReference>
<dbReference type="InterPro" id="IPR026341">
    <property type="entry name" value="T9SS_type_B"/>
</dbReference>
<dbReference type="InterPro" id="IPR013783">
    <property type="entry name" value="Ig-like_fold"/>
</dbReference>
<evidence type="ECO:0000313" key="9">
    <source>
        <dbReference type="Proteomes" id="UP000664628"/>
    </source>
</evidence>
<evidence type="ECO:0000256" key="1">
    <source>
        <dbReference type="ARBA" id="ARBA00004613"/>
    </source>
</evidence>
<dbReference type="InterPro" id="IPR001434">
    <property type="entry name" value="OmcB-like_DUF11"/>
</dbReference>
<feature type="domain" description="SD-repeat containing protein B" evidence="6">
    <location>
        <begin position="446"/>
        <end position="568"/>
    </location>
</feature>
<reference evidence="8 9" key="1">
    <citation type="submission" date="2021-03" db="EMBL/GenBank/DDBJ databases">
        <title>Fibrella sp. HMF5405 genome sequencing and assembly.</title>
        <authorList>
            <person name="Kang H."/>
            <person name="Kim H."/>
            <person name="Bae S."/>
            <person name="Joh K."/>
        </authorList>
    </citation>
    <scope>NUCLEOTIDE SEQUENCE [LARGE SCALE GENOMIC DNA]</scope>
    <source>
        <strain evidence="8 9">HMF5405</strain>
    </source>
</reference>
<feature type="domain" description="SD-repeat containing protein B" evidence="6">
    <location>
        <begin position="327"/>
        <end position="440"/>
    </location>
</feature>
<protein>
    <submittedName>
        <fullName evidence="8">DUF11 domain-containing protein</fullName>
    </submittedName>
</protein>
<feature type="compositionally biased region" description="Polar residues" evidence="4">
    <location>
        <begin position="186"/>
        <end position="196"/>
    </location>
</feature>
<feature type="compositionally biased region" description="Polar residues" evidence="4">
    <location>
        <begin position="420"/>
        <end position="432"/>
    </location>
</feature>
<evidence type="ECO:0000259" key="5">
    <source>
        <dbReference type="Pfam" id="PF01345"/>
    </source>
</evidence>
<keyword evidence="3" id="KW-0732">Signal</keyword>
<feature type="region of interest" description="Disordered" evidence="4">
    <location>
        <begin position="391"/>
        <end position="432"/>
    </location>
</feature>
<dbReference type="InterPro" id="IPR047589">
    <property type="entry name" value="DUF11_rpt"/>
</dbReference>
<keyword evidence="2" id="KW-0964">Secreted</keyword>